<reference evidence="2 3" key="1">
    <citation type="journal article" date="2015" name="PLoS Pathog.">
        <title>Leptomonas seymouri: Adaptations to the Dixenous Life Cycle Analyzed by Genome Sequencing, Transcriptome Profiling and Co-infection with Leishmania donovani.</title>
        <authorList>
            <person name="Kraeva N."/>
            <person name="Butenko A."/>
            <person name="Hlavacova J."/>
            <person name="Kostygov A."/>
            <person name="Myskova J."/>
            <person name="Grybchuk D."/>
            <person name="Lestinova T."/>
            <person name="Votypka J."/>
            <person name="Volf P."/>
            <person name="Opperdoes F."/>
            <person name="Flegontov P."/>
            <person name="Lukes J."/>
            <person name="Yurchenko V."/>
        </authorList>
    </citation>
    <scope>NUCLEOTIDE SEQUENCE [LARGE SCALE GENOMIC DNA]</scope>
    <source>
        <strain evidence="2 3">ATCC 30220</strain>
    </source>
</reference>
<accession>A0A0N1IIA3</accession>
<dbReference type="AlphaFoldDB" id="A0A0N1IIA3"/>
<feature type="compositionally biased region" description="Polar residues" evidence="1">
    <location>
        <begin position="84"/>
        <end position="100"/>
    </location>
</feature>
<gene>
    <name evidence="2" type="ORF">ABL78_7089</name>
</gene>
<evidence type="ECO:0000313" key="2">
    <source>
        <dbReference type="EMBL" id="KPI83871.1"/>
    </source>
</evidence>
<evidence type="ECO:0000256" key="1">
    <source>
        <dbReference type="SAM" id="MobiDB-lite"/>
    </source>
</evidence>
<dbReference type="EMBL" id="LJSK01000315">
    <property type="protein sequence ID" value="KPI83871.1"/>
    <property type="molecule type" value="Genomic_DNA"/>
</dbReference>
<feature type="region of interest" description="Disordered" evidence="1">
    <location>
        <begin position="45"/>
        <end position="139"/>
    </location>
</feature>
<evidence type="ECO:0000313" key="3">
    <source>
        <dbReference type="Proteomes" id="UP000038009"/>
    </source>
</evidence>
<keyword evidence="3" id="KW-1185">Reference proteome</keyword>
<dbReference type="VEuPathDB" id="TriTrypDB:Lsey_0315_0080"/>
<name>A0A0N1IIA3_LEPSE</name>
<dbReference type="OMA" id="GTYEQDE"/>
<dbReference type="OrthoDB" id="267665at2759"/>
<dbReference type="Proteomes" id="UP000038009">
    <property type="component" value="Unassembled WGS sequence"/>
</dbReference>
<comment type="caution">
    <text evidence="2">The sequence shown here is derived from an EMBL/GenBank/DDBJ whole genome shotgun (WGS) entry which is preliminary data.</text>
</comment>
<proteinExistence type="predicted"/>
<organism evidence="2 3">
    <name type="scientific">Leptomonas seymouri</name>
    <dbReference type="NCBI Taxonomy" id="5684"/>
    <lineage>
        <taxon>Eukaryota</taxon>
        <taxon>Discoba</taxon>
        <taxon>Euglenozoa</taxon>
        <taxon>Kinetoplastea</taxon>
        <taxon>Metakinetoplastina</taxon>
        <taxon>Trypanosomatida</taxon>
        <taxon>Trypanosomatidae</taxon>
        <taxon>Leishmaniinae</taxon>
        <taxon>Leptomonas</taxon>
    </lineage>
</organism>
<sequence length="139" mass="15343">MPPKASPTISKESTDPMLQEMYVQDDAKDFRPSTDEIAAFEERLQHGRAAAPPNRENLRRHSAPVAEHPPANNHASHPAGHQHAMSSSFGSGTPPTAQNSTRHRRFSEAEQEEAIQHQEDVDGVRQLDNRFAVGGDDSE</sequence>
<protein>
    <submittedName>
        <fullName evidence="2">Uncharacterized protein</fullName>
    </submittedName>
</protein>
<feature type="compositionally biased region" description="Basic and acidic residues" evidence="1">
    <location>
        <begin position="114"/>
        <end position="128"/>
    </location>
</feature>